<evidence type="ECO:0000256" key="1">
    <source>
        <dbReference type="SAM" id="MobiDB-lite"/>
    </source>
</evidence>
<dbReference type="AlphaFoldDB" id="A0A1C7MU05"/>
<feature type="compositionally biased region" description="Acidic residues" evidence="1">
    <location>
        <begin position="1"/>
        <end position="24"/>
    </location>
</feature>
<comment type="caution">
    <text evidence="2">The sequence shown here is derived from an EMBL/GenBank/DDBJ whole genome shotgun (WGS) entry which is preliminary data.</text>
</comment>
<proteinExistence type="predicted"/>
<organism evidence="2 3">
    <name type="scientific">Choanephora cucurbitarum</name>
    <dbReference type="NCBI Taxonomy" id="101091"/>
    <lineage>
        <taxon>Eukaryota</taxon>
        <taxon>Fungi</taxon>
        <taxon>Fungi incertae sedis</taxon>
        <taxon>Mucoromycota</taxon>
        <taxon>Mucoromycotina</taxon>
        <taxon>Mucoromycetes</taxon>
        <taxon>Mucorales</taxon>
        <taxon>Mucorineae</taxon>
        <taxon>Choanephoraceae</taxon>
        <taxon>Choanephoroideae</taxon>
        <taxon>Choanephora</taxon>
    </lineage>
</organism>
<evidence type="ECO:0000313" key="2">
    <source>
        <dbReference type="EMBL" id="OBZ80312.1"/>
    </source>
</evidence>
<protein>
    <submittedName>
        <fullName evidence="2">Uncharacterized protein</fullName>
    </submittedName>
</protein>
<sequence>DQDEIESNSSGNEDDNEDDVDERENGDFSFNDSHAELLDNDNEENLEPNFEERRALDNDEISAQLNQLDEKILSGAQILSKTINYSDMSLCSEGAHSDTSSSLDSTFYQSMVTANFTEDQAVERQSSVNSFVEGISLFNASPLASSLRLSEPQNILDAQMNKMRRSIQTSSRLSKKGKEPVKSFRTDTDCTDDASGNAVWQHSTLSSDTSIIESANDNAEVDSNFLEKINQESVMPSSEGSTQRTEEHESVQNIDTTTLTEGEVANDSLTAKRKRGNSSKKAIKSKKKPKQGSYGSMEQFIV</sequence>
<accession>A0A1C7MU05</accession>
<feature type="compositionally biased region" description="Polar residues" evidence="1">
    <location>
        <begin position="251"/>
        <end position="260"/>
    </location>
</feature>
<keyword evidence="3" id="KW-1185">Reference proteome</keyword>
<evidence type="ECO:0000313" key="3">
    <source>
        <dbReference type="Proteomes" id="UP000093000"/>
    </source>
</evidence>
<feature type="compositionally biased region" description="Polar residues" evidence="1">
    <location>
        <begin position="231"/>
        <end position="243"/>
    </location>
</feature>
<feature type="compositionally biased region" description="Basic residues" evidence="1">
    <location>
        <begin position="271"/>
        <end position="290"/>
    </location>
</feature>
<feature type="region of interest" description="Disordered" evidence="1">
    <location>
        <begin position="1"/>
        <end position="44"/>
    </location>
</feature>
<gene>
    <name evidence="2" type="ORF">A0J61_11639</name>
</gene>
<feature type="compositionally biased region" description="Basic and acidic residues" evidence="1">
    <location>
        <begin position="176"/>
        <end position="188"/>
    </location>
</feature>
<reference evidence="2 3" key="1">
    <citation type="submission" date="2016-03" db="EMBL/GenBank/DDBJ databases">
        <title>Choanephora cucurbitarum.</title>
        <authorList>
            <person name="Min B."/>
            <person name="Park H."/>
            <person name="Park J.-H."/>
            <person name="Shin H.-D."/>
            <person name="Choi I.-G."/>
        </authorList>
    </citation>
    <scope>NUCLEOTIDE SEQUENCE [LARGE SCALE GENOMIC DNA]</scope>
    <source>
        <strain evidence="2 3">KUS-F28377</strain>
    </source>
</reference>
<name>A0A1C7MU05_9FUNG</name>
<feature type="region of interest" description="Disordered" evidence="1">
    <location>
        <begin position="228"/>
        <end position="302"/>
    </location>
</feature>
<dbReference type="EMBL" id="LUGH01002286">
    <property type="protein sequence ID" value="OBZ80312.1"/>
    <property type="molecule type" value="Genomic_DNA"/>
</dbReference>
<feature type="region of interest" description="Disordered" evidence="1">
    <location>
        <begin position="165"/>
        <end position="196"/>
    </location>
</feature>
<feature type="non-terminal residue" evidence="2">
    <location>
        <position position="1"/>
    </location>
</feature>
<dbReference type="InParanoid" id="A0A1C7MU05"/>
<dbReference type="Proteomes" id="UP000093000">
    <property type="component" value="Unassembled WGS sequence"/>
</dbReference>